<reference evidence="3" key="1">
    <citation type="journal article" date="2014" name="Int. J. Syst. Evol. Microbiol.">
        <title>Complete genome sequence of Corynebacterium casei LMG S-19264T (=DSM 44701T), isolated from a smear-ripened cheese.</title>
        <authorList>
            <consortium name="US DOE Joint Genome Institute (JGI-PGF)"/>
            <person name="Walter F."/>
            <person name="Albersmeier A."/>
            <person name="Kalinowski J."/>
            <person name="Ruckert C."/>
        </authorList>
    </citation>
    <scope>NUCLEOTIDE SEQUENCE</scope>
    <source>
        <strain evidence="3">CGMCC 1.15095</strain>
    </source>
</reference>
<feature type="coiled-coil region" evidence="1">
    <location>
        <begin position="205"/>
        <end position="256"/>
    </location>
</feature>
<keyword evidence="4" id="KW-1185">Reference proteome</keyword>
<protein>
    <submittedName>
        <fullName evidence="3">DNA repair ATPase</fullName>
    </submittedName>
</protein>
<reference evidence="3" key="2">
    <citation type="submission" date="2020-09" db="EMBL/GenBank/DDBJ databases">
        <authorList>
            <person name="Sun Q."/>
            <person name="Zhou Y."/>
        </authorList>
    </citation>
    <scope>NUCLEOTIDE SEQUENCE</scope>
    <source>
        <strain evidence="3">CGMCC 1.15095</strain>
    </source>
</reference>
<dbReference type="PANTHER" id="PTHR41259:SF1">
    <property type="entry name" value="DOUBLE-STRAND BREAK REPAIR RAD50 ATPASE, PUTATIVE-RELATED"/>
    <property type="match status" value="1"/>
</dbReference>
<comment type="caution">
    <text evidence="3">The sequence shown here is derived from an EMBL/GenBank/DDBJ whole genome shotgun (WGS) entry which is preliminary data.</text>
</comment>
<dbReference type="InterPro" id="IPR027417">
    <property type="entry name" value="P-loop_NTPase"/>
</dbReference>
<dbReference type="GO" id="GO:0006302">
    <property type="term" value="P:double-strand break repair"/>
    <property type="evidence" value="ECO:0007669"/>
    <property type="project" value="InterPro"/>
</dbReference>
<dbReference type="EMBL" id="BMHK01000019">
    <property type="protein sequence ID" value="GGC07300.1"/>
    <property type="molecule type" value="Genomic_DNA"/>
</dbReference>
<proteinExistence type="predicted"/>
<keyword evidence="1" id="KW-0175">Coiled coil</keyword>
<evidence type="ECO:0000259" key="2">
    <source>
        <dbReference type="Pfam" id="PF13476"/>
    </source>
</evidence>
<evidence type="ECO:0000256" key="1">
    <source>
        <dbReference type="SAM" id="Coils"/>
    </source>
</evidence>
<dbReference type="AlphaFoldDB" id="A0A916TUG5"/>
<dbReference type="InterPro" id="IPR038729">
    <property type="entry name" value="Rad50/SbcC_AAA"/>
</dbReference>
<evidence type="ECO:0000313" key="4">
    <source>
        <dbReference type="Proteomes" id="UP000608154"/>
    </source>
</evidence>
<dbReference type="GO" id="GO:0016887">
    <property type="term" value="F:ATP hydrolysis activity"/>
    <property type="evidence" value="ECO:0007669"/>
    <property type="project" value="InterPro"/>
</dbReference>
<feature type="domain" description="Rad50/SbcC-type AAA" evidence="2">
    <location>
        <begin position="7"/>
        <end position="57"/>
    </location>
</feature>
<dbReference type="SUPFAM" id="SSF52540">
    <property type="entry name" value="P-loop containing nucleoside triphosphate hydrolases"/>
    <property type="match status" value="1"/>
</dbReference>
<dbReference type="Proteomes" id="UP000608154">
    <property type="component" value="Unassembled WGS sequence"/>
</dbReference>
<accession>A0A916TUG5</accession>
<evidence type="ECO:0000313" key="3">
    <source>
        <dbReference type="EMBL" id="GGC07300.1"/>
    </source>
</evidence>
<dbReference type="PANTHER" id="PTHR41259">
    <property type="entry name" value="DOUBLE-STRAND BREAK REPAIR RAD50 ATPASE, PUTATIVE-RELATED"/>
    <property type="match status" value="1"/>
</dbReference>
<name>A0A916TUG5_9SPHN</name>
<dbReference type="Gene3D" id="3.40.50.300">
    <property type="entry name" value="P-loop containing nucleotide triphosphate hydrolases"/>
    <property type="match status" value="2"/>
</dbReference>
<organism evidence="3 4">
    <name type="scientific">Novosphingobium endophyticum</name>
    <dbReference type="NCBI Taxonomy" id="1955250"/>
    <lineage>
        <taxon>Bacteria</taxon>
        <taxon>Pseudomonadati</taxon>
        <taxon>Pseudomonadota</taxon>
        <taxon>Alphaproteobacteria</taxon>
        <taxon>Sphingomonadales</taxon>
        <taxon>Sphingomonadaceae</taxon>
        <taxon>Novosphingobium</taxon>
    </lineage>
</organism>
<dbReference type="RefSeq" id="WP_188772114.1">
    <property type="nucleotide sequence ID" value="NZ_BMHK01000019.1"/>
</dbReference>
<dbReference type="Pfam" id="PF13476">
    <property type="entry name" value="AAA_23"/>
    <property type="match status" value="1"/>
</dbReference>
<gene>
    <name evidence="3" type="ORF">GCM10011494_27370</name>
</gene>
<sequence>MSLRLRRIALDGFRKFRTPVVLEGLTDGLNIIIEDNETGKSTLLEALRAAFFVRHNTKNQLAQSYAPHGEAIGPRVEVAFEAGGASWSVSKRFLRSAGVELTGPQGRAQGEEAEARLNTLLGAVKDSSRGGDIGSYGALGLLWVAQTEALAVSAPGQIVRDSVTATLEAEVGSIMGGPAYKKVRARVEDQYGAYWTPTGQKKGRQTEARDRLDAAEAASREASQRLATLEKTFTELEAARTKLKVIDREIADETDREARQALVSSLEIARAAVQMLATRRAEHEAASGKVHALEELQRRHVAATDATLTAQQAVDEARDRRRDVGERLAAARLRLADARSALEGARDGRRDARAGLGAGEKLIDKHRRAAANAEARKRHGELLDLERLYREARVVSETAIPAKTVAALEAFERVVAEAGAVVAAGATRIAFSGPTEAILIDGAPITEGERTLTRATKFRFGDAELTVTPPGTAQSADETLAAAKRRLAAALEELDIEDVAAARVRNDAARDAAAEVRTLDARITAVTPADPVIELAAGPEALKLYVSSLGNGGDDPEGELPDMWALTSALESAEDALAKAEGIHESALDGLRRIEEEDAPLATQEAGANSDLVNGRSQIEAIEARPEYATLETDLRPARERAAECAVKLDEAERNATAHDPAAIARKIDVIDARNRTAGETRNKLLTDIARHENTIEIEGGAGLADRAAAACEEVEAARATLERVTMDADTLKLLRETLDEAHNETSARFVGPVAKRAKRHIERLLPGCELAFSEDLALVSVTRGGIAESCESLSRGTQEQLAVLTRIAFADMLLEQGRPVSLVLDDPLVYSDDGRLDAMVEILSDAATRMQVILLTCRDRAFRHVPGNRVTLG</sequence>